<comment type="caution">
    <text evidence="2">The sequence shown here is derived from an EMBL/GenBank/DDBJ whole genome shotgun (WGS) entry which is preliminary data.</text>
</comment>
<protein>
    <submittedName>
        <fullName evidence="2">4a-hydroxytetrahydrobiopterin dehydratase</fullName>
        <ecNumber evidence="2">4.2.1.96</ecNumber>
    </submittedName>
</protein>
<reference evidence="2 3" key="1">
    <citation type="submission" date="2021-01" db="EMBL/GenBank/DDBJ databases">
        <title>Sequencing the genomes of 1000 actinobacteria strains.</title>
        <authorList>
            <person name="Klenk H.-P."/>
        </authorList>
    </citation>
    <scope>NUCLEOTIDE SEQUENCE [LARGE SCALE GENOMIC DNA]</scope>
    <source>
        <strain evidence="2 3">DSM 18662</strain>
    </source>
</reference>
<evidence type="ECO:0000259" key="1">
    <source>
        <dbReference type="Pfam" id="PF18029"/>
    </source>
</evidence>
<dbReference type="EMBL" id="JAFBCF010000001">
    <property type="protein sequence ID" value="MBM7799738.1"/>
    <property type="molecule type" value="Genomic_DNA"/>
</dbReference>
<dbReference type="RefSeq" id="WP_204918686.1">
    <property type="nucleotide sequence ID" value="NZ_BAAAQP010000003.1"/>
</dbReference>
<dbReference type="PANTHER" id="PTHR35908:SF1">
    <property type="entry name" value="CONSERVED PROTEIN"/>
    <property type="match status" value="1"/>
</dbReference>
<gene>
    <name evidence="2" type="ORF">JOE57_002659</name>
</gene>
<dbReference type="Pfam" id="PF18029">
    <property type="entry name" value="Glyoxalase_6"/>
    <property type="match status" value="1"/>
</dbReference>
<feature type="domain" description="Glyoxalase-like" evidence="1">
    <location>
        <begin position="117"/>
        <end position="223"/>
    </location>
</feature>
<keyword evidence="3" id="KW-1185">Reference proteome</keyword>
<sequence>MAETLTRSAASAAVADSSWRYLLACLATSVPVGSLAEAVQVAQAATTACGDQADDHLRIHLRSDRVELTLQTAGAADVTDTDVDLSGQITEAVAALGRSTSGVTSADGRRSVQLLEIAIDALDIPAIRPFWRAVMGYVDEPGHGDLNASIVDPVWQGPVIWFQQMDAPRPQRNRIHFDLTVPHDEAPGRLRAALEAGGRLVSEAAAPSFWVLADPEGNEVCICTWQERDDQARQEAPEPGLGC</sequence>
<dbReference type="Gene3D" id="3.10.180.10">
    <property type="entry name" value="2,3-Dihydroxybiphenyl 1,2-Dioxygenase, domain 1"/>
    <property type="match status" value="1"/>
</dbReference>
<accession>A0ABS2RL45</accession>
<organism evidence="2 3">
    <name type="scientific">Microlunatus panaciterrae</name>
    <dbReference type="NCBI Taxonomy" id="400768"/>
    <lineage>
        <taxon>Bacteria</taxon>
        <taxon>Bacillati</taxon>
        <taxon>Actinomycetota</taxon>
        <taxon>Actinomycetes</taxon>
        <taxon>Propionibacteriales</taxon>
        <taxon>Propionibacteriaceae</taxon>
        <taxon>Microlunatus</taxon>
    </lineage>
</organism>
<dbReference type="SUPFAM" id="SSF54593">
    <property type="entry name" value="Glyoxalase/Bleomycin resistance protein/Dihydroxybiphenyl dioxygenase"/>
    <property type="match status" value="1"/>
</dbReference>
<dbReference type="InterPro" id="IPR041581">
    <property type="entry name" value="Glyoxalase_6"/>
</dbReference>
<dbReference type="EC" id="4.2.1.96" evidence="2"/>
<name>A0ABS2RL45_9ACTN</name>
<dbReference type="Proteomes" id="UP000704762">
    <property type="component" value="Unassembled WGS sequence"/>
</dbReference>
<dbReference type="GO" id="GO:0008124">
    <property type="term" value="F:4-alpha-hydroxytetrahydrobiopterin dehydratase activity"/>
    <property type="evidence" value="ECO:0007669"/>
    <property type="project" value="UniProtKB-EC"/>
</dbReference>
<dbReference type="CDD" id="cd06587">
    <property type="entry name" value="VOC"/>
    <property type="match status" value="1"/>
</dbReference>
<dbReference type="PANTHER" id="PTHR35908">
    <property type="entry name" value="HYPOTHETICAL FUSION PROTEIN"/>
    <property type="match status" value="1"/>
</dbReference>
<evidence type="ECO:0000313" key="3">
    <source>
        <dbReference type="Proteomes" id="UP000704762"/>
    </source>
</evidence>
<keyword evidence="2" id="KW-0456">Lyase</keyword>
<dbReference type="InterPro" id="IPR029068">
    <property type="entry name" value="Glyas_Bleomycin-R_OHBP_Dase"/>
</dbReference>
<evidence type="ECO:0000313" key="2">
    <source>
        <dbReference type="EMBL" id="MBM7799738.1"/>
    </source>
</evidence>
<proteinExistence type="predicted"/>